<dbReference type="EMBL" id="PDCJ01000001">
    <property type="protein sequence ID" value="PEG32041.1"/>
    <property type="molecule type" value="Genomic_DNA"/>
</dbReference>
<dbReference type="EMBL" id="CAMTCP010000294">
    <property type="protein sequence ID" value="CAI3694998.1"/>
    <property type="molecule type" value="Genomic_DNA"/>
</dbReference>
<name>A0A2A7ML34_9CLOT</name>
<dbReference type="STRING" id="137838.GCA_001458595_03513"/>
<keyword evidence="1" id="KW-0812">Transmembrane</keyword>
<evidence type="ECO:0000313" key="4">
    <source>
        <dbReference type="Proteomes" id="UP000220840"/>
    </source>
</evidence>
<organism evidence="3 4">
    <name type="scientific">Clostridium neonatale</name>
    <dbReference type="NCBI Taxonomy" id="137838"/>
    <lineage>
        <taxon>Bacteria</taxon>
        <taxon>Bacillati</taxon>
        <taxon>Bacillota</taxon>
        <taxon>Clostridia</taxon>
        <taxon>Eubacteriales</taxon>
        <taxon>Clostridiaceae</taxon>
        <taxon>Clostridium</taxon>
    </lineage>
</organism>
<dbReference type="Proteomes" id="UP001189143">
    <property type="component" value="Unassembled WGS sequence"/>
</dbReference>
<keyword evidence="4" id="KW-1185">Reference proteome</keyword>
<dbReference type="AlphaFoldDB" id="A0A2A7ML34"/>
<feature type="transmembrane region" description="Helical" evidence="1">
    <location>
        <begin position="34"/>
        <end position="55"/>
    </location>
</feature>
<evidence type="ECO:0000313" key="3">
    <source>
        <dbReference type="EMBL" id="PEG32041.1"/>
    </source>
</evidence>
<sequence length="238" mass="26626">MLRFLKSFLGILCLLVGALVMFVITIVGLSQHNIPATCVGIVIGIIFILLGILLIRKTKKEKMRADEKAKENYNKLVEINKELSLKPGTKQRIQFLGAELCISAKHMDGLPVAEGADMYLYLCDDKMIFERNENIYNLEFSKLRDVTIKTDEEIQKAYVSSVGGAIAGQMLFGTLGAMVGGRAKEKTTKTITSYLIFTYDKDGTNEFISFDVTNIPNAINFVTHFSENHSSEKREINL</sequence>
<evidence type="ECO:0000313" key="2">
    <source>
        <dbReference type="EMBL" id="CAI3694998.1"/>
    </source>
</evidence>
<dbReference type="RefSeq" id="WP_058296188.1">
    <property type="nucleotide sequence ID" value="NZ_CAMRXC010000275.1"/>
</dbReference>
<reference evidence="2" key="2">
    <citation type="submission" date="2022-10" db="EMBL/GenBank/DDBJ databases">
        <authorList>
            <person name="Aires J."/>
            <person name="Mesa V."/>
        </authorList>
    </citation>
    <scope>NUCLEOTIDE SEQUENCE</scope>
    <source>
        <strain evidence="2">Clostridium neonatale JD116</strain>
    </source>
</reference>
<reference evidence="3 4" key="1">
    <citation type="submission" date="2017-10" db="EMBL/GenBank/DDBJ databases">
        <title>Effective Description of Clostridium neonatale sp. nov. linked to necrotizing enterocolitis in neonates and a clarification of species assignable to the genus Clostridium (Prazmowski 1880) emend. Lawson and Rainey 2016.</title>
        <authorList>
            <person name="Bernard K."/>
            <person name="Burdz T."/>
            <person name="Wiebe D."/>
            <person name="Balcewich B."/>
            <person name="Alfa M."/>
            <person name="Bernier A.-M."/>
        </authorList>
    </citation>
    <scope>NUCLEOTIDE SEQUENCE [LARGE SCALE GENOMIC DNA]</scope>
    <source>
        <strain evidence="3 4">LCDC99A005</strain>
    </source>
</reference>
<gene>
    <name evidence="2" type="ORF">CNEO2_910014</name>
    <name evidence="3" type="ORF">CQ394_10180</name>
</gene>
<evidence type="ECO:0000256" key="1">
    <source>
        <dbReference type="SAM" id="Phobius"/>
    </source>
</evidence>
<protein>
    <submittedName>
        <fullName evidence="2">Phage protein</fullName>
    </submittedName>
</protein>
<keyword evidence="1" id="KW-0472">Membrane</keyword>
<dbReference type="OrthoDB" id="2973050at2"/>
<accession>A0A2A7ML34</accession>
<comment type="caution">
    <text evidence="3">The sequence shown here is derived from an EMBL/GenBank/DDBJ whole genome shotgun (WGS) entry which is preliminary data.</text>
</comment>
<proteinExistence type="predicted"/>
<dbReference type="Proteomes" id="UP000220840">
    <property type="component" value="Unassembled WGS sequence"/>
</dbReference>
<keyword evidence="1" id="KW-1133">Transmembrane helix</keyword>
<feature type="transmembrane region" description="Helical" evidence="1">
    <location>
        <begin position="7"/>
        <end position="28"/>
    </location>
</feature>